<keyword evidence="3" id="KW-1185">Reference proteome</keyword>
<organism evidence="2 3">
    <name type="scientific">Trichophyton equinum (strain ATCC MYA-4606 / CBS 127.97)</name>
    <name type="common">Horse ringworm fungus</name>
    <dbReference type="NCBI Taxonomy" id="559882"/>
    <lineage>
        <taxon>Eukaryota</taxon>
        <taxon>Fungi</taxon>
        <taxon>Dikarya</taxon>
        <taxon>Ascomycota</taxon>
        <taxon>Pezizomycotina</taxon>
        <taxon>Eurotiomycetes</taxon>
        <taxon>Eurotiomycetidae</taxon>
        <taxon>Onygenales</taxon>
        <taxon>Arthrodermataceae</taxon>
        <taxon>Trichophyton</taxon>
    </lineage>
</organism>
<sequence>MSWNSAPGPFLGLTLALLSIEGPASVTIRYEKKLYGNFSPPKRRNFAAKKKLPIFEAKESACRRLWWGGQVADQLEGGPHEKQSWVQYKETSPIDHIGRAGK</sequence>
<evidence type="ECO:0008006" key="4">
    <source>
        <dbReference type="Google" id="ProtNLM"/>
    </source>
</evidence>
<proteinExistence type="predicted"/>
<dbReference type="Proteomes" id="UP000009169">
    <property type="component" value="Unassembled WGS sequence"/>
</dbReference>
<dbReference type="AlphaFoldDB" id="F2PN15"/>
<evidence type="ECO:0000313" key="2">
    <source>
        <dbReference type="EMBL" id="EGE03283.1"/>
    </source>
</evidence>
<evidence type="ECO:0000256" key="1">
    <source>
        <dbReference type="SAM" id="SignalP"/>
    </source>
</evidence>
<protein>
    <recommendedName>
        <fullName evidence="4">Secreted protein</fullName>
    </recommendedName>
</protein>
<feature type="chain" id="PRO_5003288237" description="Secreted protein" evidence="1">
    <location>
        <begin position="17"/>
        <end position="102"/>
    </location>
</feature>
<evidence type="ECO:0000313" key="3">
    <source>
        <dbReference type="Proteomes" id="UP000009169"/>
    </source>
</evidence>
<dbReference type="eggNOG" id="ENOG502TDHE">
    <property type="taxonomic scope" value="Eukaryota"/>
</dbReference>
<keyword evidence="1" id="KW-0732">Signal</keyword>
<feature type="signal peptide" evidence="1">
    <location>
        <begin position="1"/>
        <end position="16"/>
    </location>
</feature>
<dbReference type="EMBL" id="DS995726">
    <property type="protein sequence ID" value="EGE03283.1"/>
    <property type="molecule type" value="Genomic_DNA"/>
</dbReference>
<gene>
    <name evidence="2" type="ORF">TEQG_02317</name>
</gene>
<dbReference type="HOGENOM" id="CLU_2279423_0_0_1"/>
<reference evidence="3" key="1">
    <citation type="journal article" date="2012" name="MBio">
        <title>Comparative genome analysis of Trichophyton rubrum and related dermatophytes reveals candidate genes involved in infection.</title>
        <authorList>
            <person name="Martinez D.A."/>
            <person name="Oliver B.G."/>
            <person name="Graeser Y."/>
            <person name="Goldberg J.M."/>
            <person name="Li W."/>
            <person name="Martinez-Rossi N.M."/>
            <person name="Monod M."/>
            <person name="Shelest E."/>
            <person name="Barton R.C."/>
            <person name="Birch E."/>
            <person name="Brakhage A.A."/>
            <person name="Chen Z."/>
            <person name="Gurr S.J."/>
            <person name="Heiman D."/>
            <person name="Heitman J."/>
            <person name="Kosti I."/>
            <person name="Rossi A."/>
            <person name="Saif S."/>
            <person name="Samalova M."/>
            <person name="Saunders C.W."/>
            <person name="Shea T."/>
            <person name="Summerbell R.C."/>
            <person name="Xu J."/>
            <person name="Young S."/>
            <person name="Zeng Q."/>
            <person name="Birren B.W."/>
            <person name="Cuomo C.A."/>
            <person name="White T.C."/>
        </authorList>
    </citation>
    <scope>NUCLEOTIDE SEQUENCE [LARGE SCALE GENOMIC DNA]</scope>
    <source>
        <strain evidence="3">ATCC MYA-4606 / CBS 127.97</strain>
    </source>
</reference>
<name>F2PN15_TRIEC</name>
<accession>F2PN15</accession>
<dbReference type="VEuPathDB" id="FungiDB:TEQG_02317"/>